<evidence type="ECO:0000256" key="1">
    <source>
        <dbReference type="ARBA" id="ARBA00000085"/>
    </source>
</evidence>
<dbReference type="EMBL" id="CP049866">
    <property type="protein sequence ID" value="QIK76209.1"/>
    <property type="molecule type" value="Genomic_DNA"/>
</dbReference>
<dbReference type="RefSeq" id="WP_166319428.1">
    <property type="nucleotide sequence ID" value="NZ_CP049866.1"/>
</dbReference>
<keyword evidence="3" id="KW-0597">Phosphoprotein</keyword>
<organism evidence="6 7">
    <name type="scientific">Nocardioides piscis</name>
    <dbReference type="NCBI Taxonomy" id="2714938"/>
    <lineage>
        <taxon>Bacteria</taxon>
        <taxon>Bacillati</taxon>
        <taxon>Actinomycetota</taxon>
        <taxon>Actinomycetes</taxon>
        <taxon>Propionibacteriales</taxon>
        <taxon>Nocardioidaceae</taxon>
        <taxon>Nocardioides</taxon>
    </lineage>
</organism>
<sequence length="277" mass="29670">MPTSDDDHRAIGTDIDAPVGRMIGALARRQQVLVNDVHVLLDELEKDESDPTRLERLFRVDHLATLLGRSTASLGVLLDTSTHTMSDPLRLADVLQASVAGVHDFRRVVLPTAPELDVAGGVALDLVHLLTEIIDYSLASSSTDTVVDIDPPHVDGQTVIRVWNPALAMPDGSLWAINSMLRAVDPPGDDGQESMGLYVAGRLALRHGLTVQLARAEDGGTAAAIRIPATLVASSVTAPPSPNEYVGRHRRESVVESAITSLALLHHRAGMLRAGRR</sequence>
<reference evidence="6 7" key="1">
    <citation type="submission" date="2020-03" db="EMBL/GenBank/DDBJ databases">
        <title>Nocardioides sp. nov., isolated from fish.</title>
        <authorList>
            <person name="Hyun D.-W."/>
            <person name="Bae J.-W."/>
        </authorList>
    </citation>
    <scope>NUCLEOTIDE SEQUENCE [LARGE SCALE GENOMIC DNA]</scope>
    <source>
        <strain evidence="6 7">HDW12A</strain>
    </source>
</reference>
<dbReference type="InterPro" id="IPR050428">
    <property type="entry name" value="TCS_sensor_his_kinase"/>
</dbReference>
<dbReference type="EC" id="2.7.13.3" evidence="2"/>
<evidence type="ECO:0000256" key="5">
    <source>
        <dbReference type="ARBA" id="ARBA00022777"/>
    </source>
</evidence>
<gene>
    <name evidence="6" type="ORF">G7071_12985</name>
</gene>
<dbReference type="Proteomes" id="UP000502035">
    <property type="component" value="Chromosome"/>
</dbReference>
<dbReference type="SUPFAM" id="SSF55874">
    <property type="entry name" value="ATPase domain of HSP90 chaperone/DNA topoisomerase II/histidine kinase"/>
    <property type="match status" value="1"/>
</dbReference>
<dbReference type="GO" id="GO:0000160">
    <property type="term" value="P:phosphorelay signal transduction system"/>
    <property type="evidence" value="ECO:0007669"/>
    <property type="project" value="TreeGrafter"/>
</dbReference>
<dbReference type="KEGG" id="npi:G7071_12985"/>
<dbReference type="GO" id="GO:0005886">
    <property type="term" value="C:plasma membrane"/>
    <property type="evidence" value="ECO:0007669"/>
    <property type="project" value="TreeGrafter"/>
</dbReference>
<evidence type="ECO:0000313" key="7">
    <source>
        <dbReference type="Proteomes" id="UP000502035"/>
    </source>
</evidence>
<keyword evidence="4" id="KW-0808">Transferase</keyword>
<keyword evidence="5 6" id="KW-0418">Kinase</keyword>
<evidence type="ECO:0000313" key="6">
    <source>
        <dbReference type="EMBL" id="QIK76209.1"/>
    </source>
</evidence>
<evidence type="ECO:0000256" key="3">
    <source>
        <dbReference type="ARBA" id="ARBA00022553"/>
    </source>
</evidence>
<evidence type="ECO:0000256" key="4">
    <source>
        <dbReference type="ARBA" id="ARBA00022679"/>
    </source>
</evidence>
<proteinExistence type="predicted"/>
<dbReference type="GO" id="GO:0004673">
    <property type="term" value="F:protein histidine kinase activity"/>
    <property type="evidence" value="ECO:0007669"/>
    <property type="project" value="UniProtKB-EC"/>
</dbReference>
<dbReference type="AlphaFoldDB" id="A0A6G7YHJ9"/>
<protein>
    <recommendedName>
        <fullName evidence="2">histidine kinase</fullName>
        <ecNumber evidence="2">2.7.13.3</ecNumber>
    </recommendedName>
</protein>
<accession>A0A6G7YHJ9</accession>
<name>A0A6G7YHJ9_9ACTN</name>
<dbReference type="PANTHER" id="PTHR45436">
    <property type="entry name" value="SENSOR HISTIDINE KINASE YKOH"/>
    <property type="match status" value="1"/>
</dbReference>
<dbReference type="PANTHER" id="PTHR45436:SF5">
    <property type="entry name" value="SENSOR HISTIDINE KINASE TRCS"/>
    <property type="match status" value="1"/>
</dbReference>
<comment type="catalytic activity">
    <reaction evidence="1">
        <text>ATP + protein L-histidine = ADP + protein N-phospho-L-histidine.</text>
        <dbReference type="EC" id="2.7.13.3"/>
    </reaction>
</comment>
<evidence type="ECO:0000256" key="2">
    <source>
        <dbReference type="ARBA" id="ARBA00012438"/>
    </source>
</evidence>
<dbReference type="InterPro" id="IPR036890">
    <property type="entry name" value="HATPase_C_sf"/>
</dbReference>
<keyword evidence="7" id="KW-1185">Reference proteome</keyword>